<dbReference type="FunFam" id="1.10.510.10:FF:000108">
    <property type="entry name" value="L-type lectin-domain containing receptor kinase S.4"/>
    <property type="match status" value="1"/>
</dbReference>
<dbReference type="PROSITE" id="PS00307">
    <property type="entry name" value="LECTIN_LEGUME_BETA"/>
    <property type="match status" value="1"/>
</dbReference>
<protein>
    <recommendedName>
        <fullName evidence="4">non-specific serine/threonine protein kinase</fullName>
        <ecNumber evidence="4">2.7.11.1</ecNumber>
    </recommendedName>
</protein>
<evidence type="ECO:0000256" key="11">
    <source>
        <dbReference type="ARBA" id="ARBA00022741"/>
    </source>
</evidence>
<evidence type="ECO:0000259" key="22">
    <source>
        <dbReference type="PROSITE" id="PS50011"/>
    </source>
</evidence>
<keyword evidence="9" id="KW-0732">Signal</keyword>
<comment type="similarity">
    <text evidence="2">In the N-terminal section; belongs to the leguminous lectin family.</text>
</comment>
<dbReference type="SUPFAM" id="SSF56112">
    <property type="entry name" value="Protein kinase-like (PK-like)"/>
    <property type="match status" value="1"/>
</dbReference>
<dbReference type="GeneID" id="18597716"/>
<keyword evidence="5" id="KW-1003">Cell membrane</keyword>
<dbReference type="CDD" id="cd06899">
    <property type="entry name" value="lectin_legume_LecRK_Arcelin_ConA"/>
    <property type="match status" value="1"/>
</dbReference>
<dbReference type="InterPro" id="IPR019825">
    <property type="entry name" value="Lectin_legB_Mn/Ca_BS"/>
</dbReference>
<dbReference type="InterPro" id="IPR000719">
    <property type="entry name" value="Prot_kinase_dom"/>
</dbReference>
<evidence type="ECO:0000313" key="23">
    <source>
        <dbReference type="Proteomes" id="UP000694886"/>
    </source>
</evidence>
<evidence type="ECO:0000256" key="13">
    <source>
        <dbReference type="ARBA" id="ARBA00022840"/>
    </source>
</evidence>
<reference evidence="24" key="2">
    <citation type="submission" date="2025-08" db="UniProtKB">
        <authorList>
            <consortium name="RefSeq"/>
        </authorList>
    </citation>
    <scope>IDENTIFICATION</scope>
</reference>
<feature type="transmembrane region" description="Helical" evidence="21">
    <location>
        <begin position="50"/>
        <end position="69"/>
    </location>
</feature>
<dbReference type="Pfam" id="PF00139">
    <property type="entry name" value="Lectin_legB"/>
    <property type="match status" value="1"/>
</dbReference>
<dbReference type="InterPro" id="IPR011009">
    <property type="entry name" value="Kinase-like_dom_sf"/>
</dbReference>
<evidence type="ECO:0000256" key="9">
    <source>
        <dbReference type="ARBA" id="ARBA00022729"/>
    </source>
</evidence>
<dbReference type="SMART" id="SM00220">
    <property type="entry name" value="S_TKc"/>
    <property type="match status" value="1"/>
</dbReference>
<feature type="transmembrane region" description="Helical" evidence="21">
    <location>
        <begin position="21"/>
        <end position="38"/>
    </location>
</feature>
<dbReference type="PROSITE" id="PS00108">
    <property type="entry name" value="PROTEIN_KINASE_ST"/>
    <property type="match status" value="1"/>
</dbReference>
<evidence type="ECO:0000256" key="15">
    <source>
        <dbReference type="ARBA" id="ARBA00023136"/>
    </source>
</evidence>
<proteinExistence type="inferred from homology"/>
<evidence type="ECO:0000256" key="20">
    <source>
        <dbReference type="PROSITE-ProRule" id="PRU10141"/>
    </source>
</evidence>
<dbReference type="InterPro" id="IPR017441">
    <property type="entry name" value="Protein_kinase_ATP_BS"/>
</dbReference>
<feature type="transmembrane region" description="Helical" evidence="21">
    <location>
        <begin position="343"/>
        <end position="367"/>
    </location>
</feature>
<keyword evidence="16 24" id="KW-0675">Receptor</keyword>
<evidence type="ECO:0000256" key="1">
    <source>
        <dbReference type="ARBA" id="ARBA00004251"/>
    </source>
</evidence>
<comment type="catalytic activity">
    <reaction evidence="18">
        <text>L-threonyl-[protein] + ATP = O-phospho-L-threonyl-[protein] + ADP + H(+)</text>
        <dbReference type="Rhea" id="RHEA:46608"/>
        <dbReference type="Rhea" id="RHEA-COMP:11060"/>
        <dbReference type="Rhea" id="RHEA-COMP:11605"/>
        <dbReference type="ChEBI" id="CHEBI:15378"/>
        <dbReference type="ChEBI" id="CHEBI:30013"/>
        <dbReference type="ChEBI" id="CHEBI:30616"/>
        <dbReference type="ChEBI" id="CHEBI:61977"/>
        <dbReference type="ChEBI" id="CHEBI:456216"/>
        <dbReference type="EC" id="2.7.11.1"/>
    </reaction>
</comment>
<evidence type="ECO:0000256" key="5">
    <source>
        <dbReference type="ARBA" id="ARBA00022475"/>
    </source>
</evidence>
<dbReference type="GO" id="GO:0005886">
    <property type="term" value="C:plasma membrane"/>
    <property type="evidence" value="ECO:0007669"/>
    <property type="project" value="UniProtKB-SubCell"/>
</dbReference>
<dbReference type="GO" id="GO:0004674">
    <property type="term" value="F:protein serine/threonine kinase activity"/>
    <property type="evidence" value="ECO:0007669"/>
    <property type="project" value="UniProtKB-KW"/>
</dbReference>
<dbReference type="InterPro" id="IPR001220">
    <property type="entry name" value="Legume_lectin_dom"/>
</dbReference>
<dbReference type="FunFam" id="3.30.200.20:FF:000178">
    <property type="entry name" value="serine/threonine-protein kinase PBS1-like"/>
    <property type="match status" value="1"/>
</dbReference>
<evidence type="ECO:0000256" key="10">
    <source>
        <dbReference type="ARBA" id="ARBA00022734"/>
    </source>
</evidence>
<evidence type="ECO:0000256" key="21">
    <source>
        <dbReference type="SAM" id="Phobius"/>
    </source>
</evidence>
<keyword evidence="11 20" id="KW-0547">Nucleotide-binding</keyword>
<dbReference type="InterPro" id="IPR050528">
    <property type="entry name" value="L-type_Lectin-RKs"/>
</dbReference>
<dbReference type="Gene3D" id="3.30.200.20">
    <property type="entry name" value="Phosphorylase Kinase, domain 1"/>
    <property type="match status" value="1"/>
</dbReference>
<comment type="subcellular location">
    <subcellularLocation>
        <location evidence="1">Cell membrane</location>
        <topology evidence="1">Single-pass type I membrane protein</topology>
    </subcellularLocation>
</comment>
<feature type="binding site" evidence="20">
    <location>
        <position position="431"/>
    </location>
    <ligand>
        <name>ATP</name>
        <dbReference type="ChEBI" id="CHEBI:30616"/>
    </ligand>
</feature>
<dbReference type="PROSITE" id="PS50011">
    <property type="entry name" value="PROTEIN_KINASE_DOM"/>
    <property type="match status" value="1"/>
</dbReference>
<accession>A0AB32WAB7</accession>
<dbReference type="Gene3D" id="1.10.510.10">
    <property type="entry name" value="Transferase(Phosphotransferase) domain 1"/>
    <property type="match status" value="1"/>
</dbReference>
<dbReference type="PANTHER" id="PTHR27007">
    <property type="match status" value="1"/>
</dbReference>
<dbReference type="GO" id="GO:0030246">
    <property type="term" value="F:carbohydrate binding"/>
    <property type="evidence" value="ECO:0007669"/>
    <property type="project" value="UniProtKB-KW"/>
</dbReference>
<feature type="domain" description="Protein kinase" evidence="22">
    <location>
        <begin position="402"/>
        <end position="686"/>
    </location>
</feature>
<evidence type="ECO:0000256" key="3">
    <source>
        <dbReference type="ARBA" id="ARBA00010217"/>
    </source>
</evidence>
<reference evidence="23" key="1">
    <citation type="journal article" date="1997" name="Nucleic Acids Res.">
        <title>tRNAscan-SE: a program for improved detection of transfer RNA genes in genomic sequence.</title>
        <authorList>
            <person name="Lowe T.M."/>
            <person name="Eddy S.R."/>
        </authorList>
    </citation>
    <scope>NUCLEOTIDE SEQUENCE [LARGE SCALE GENOMIC DNA]</scope>
    <source>
        <strain evidence="23">r\B97-61/B2</strain>
    </source>
</reference>
<evidence type="ECO:0000256" key="7">
    <source>
        <dbReference type="ARBA" id="ARBA00022679"/>
    </source>
</evidence>
<sequence>MVQGSLTCRKSGPICQRRIQLLPANFLVSQFSLYLLSLNLSIQTKSNQRVPIMCLKDFLVLFVLIKVAASSNEGFIFNGFSSGLVSGQNKSLELAGVAEVSDGLCRLTNTESFKIGHAFYSVPFRFKNSSNTNASSFSTTFVFAMVPENFRGHGMAFVLAPSQEFISGQGVASGQHLGLFNRTNNGNPSNHIVAVELDTFLNQEFGDPNGNHVGIDINSLSSVNLTSANDVPESGLLDPVDLVSGEGGQLWVEYDGAKHQLNVTLSRFNTSKPEPLLSVDIDLSPFILDQMYVGFSSATAQLTASSYVLGWSFQIDGKAEDLDLAKLPSVPSASIERSGKKKITLAVGLSIAGVLFVGVIVSVIFILKRKKDTFVELLEDWEFQFGPHRFAYKDLFIATRGFNEKELLGQGGFGQVFRGELPGSKVQIAVKRIFHKSQQGMKEFIAEIGTIGRLRHPNLARLLGYCRSKDELLLVYDFMPNGSLDKFLYNKPEATLNWNQRFSIIKDVATALAYLHEGWAEVIIHRDIKASNVLLDGEFNGKLGDFGLARCSKHAQDPQTTHVAGTFGYMAPELAKTGKASTSTDVYAFGAFCLEVTCGRRPIKQRASAEEVHLVDWVFKCWKEGDILKTADSKLENDFKVGETDLVLKLGLLCSHNVAALRPRMSQVILYLRGQASLPENLDPILHTSELVEESSDYSAPSTNDFTRASVTITESFLSRGR</sequence>
<evidence type="ECO:0000256" key="17">
    <source>
        <dbReference type="ARBA" id="ARBA00023180"/>
    </source>
</evidence>
<keyword evidence="10" id="KW-0430">Lectin</keyword>
<dbReference type="PROSITE" id="PS00107">
    <property type="entry name" value="PROTEIN_KINASE_ATP"/>
    <property type="match status" value="1"/>
</dbReference>
<keyword evidence="12 24" id="KW-0418">Kinase</keyword>
<dbReference type="CDD" id="cd14066">
    <property type="entry name" value="STKc_IRAK"/>
    <property type="match status" value="1"/>
</dbReference>
<evidence type="ECO:0000256" key="2">
    <source>
        <dbReference type="ARBA" id="ARBA00008536"/>
    </source>
</evidence>
<evidence type="ECO:0000256" key="19">
    <source>
        <dbReference type="ARBA" id="ARBA00048679"/>
    </source>
</evidence>
<organism evidence="23 24">
    <name type="scientific">Theobroma cacao</name>
    <name type="common">Cacao</name>
    <name type="synonym">Cocoa</name>
    <dbReference type="NCBI Taxonomy" id="3641"/>
    <lineage>
        <taxon>Eukaryota</taxon>
        <taxon>Viridiplantae</taxon>
        <taxon>Streptophyta</taxon>
        <taxon>Embryophyta</taxon>
        <taxon>Tracheophyta</taxon>
        <taxon>Spermatophyta</taxon>
        <taxon>Magnoliopsida</taxon>
        <taxon>eudicotyledons</taxon>
        <taxon>Gunneridae</taxon>
        <taxon>Pentapetalae</taxon>
        <taxon>rosids</taxon>
        <taxon>malvids</taxon>
        <taxon>Malvales</taxon>
        <taxon>Malvaceae</taxon>
        <taxon>Byttnerioideae</taxon>
        <taxon>Theobroma</taxon>
    </lineage>
</organism>
<evidence type="ECO:0000256" key="4">
    <source>
        <dbReference type="ARBA" id="ARBA00012513"/>
    </source>
</evidence>
<dbReference type="KEGG" id="tcc:18597716"/>
<dbReference type="EC" id="2.7.11.1" evidence="4"/>
<evidence type="ECO:0000313" key="24">
    <source>
        <dbReference type="RefSeq" id="XP_017976163.1"/>
    </source>
</evidence>
<dbReference type="SUPFAM" id="SSF49899">
    <property type="entry name" value="Concanavalin A-like lectins/glucanases"/>
    <property type="match status" value="1"/>
</dbReference>
<dbReference type="Gene3D" id="2.60.120.200">
    <property type="match status" value="1"/>
</dbReference>
<dbReference type="InterPro" id="IPR008271">
    <property type="entry name" value="Ser/Thr_kinase_AS"/>
</dbReference>
<dbReference type="InterPro" id="IPR001245">
    <property type="entry name" value="Ser-Thr/Tyr_kinase_cat_dom"/>
</dbReference>
<name>A0AB32WAB7_THECC</name>
<dbReference type="Proteomes" id="UP000694886">
    <property type="component" value="Chromosome 5"/>
</dbReference>
<dbReference type="Pfam" id="PF07714">
    <property type="entry name" value="PK_Tyr_Ser-Thr"/>
    <property type="match status" value="1"/>
</dbReference>
<keyword evidence="13 20" id="KW-0067">ATP-binding</keyword>
<evidence type="ECO:0000256" key="16">
    <source>
        <dbReference type="ARBA" id="ARBA00023170"/>
    </source>
</evidence>
<dbReference type="GO" id="GO:0005524">
    <property type="term" value="F:ATP binding"/>
    <property type="evidence" value="ECO:0007669"/>
    <property type="project" value="UniProtKB-UniRule"/>
</dbReference>
<dbReference type="InterPro" id="IPR013320">
    <property type="entry name" value="ConA-like_dom_sf"/>
</dbReference>
<evidence type="ECO:0000256" key="8">
    <source>
        <dbReference type="ARBA" id="ARBA00022692"/>
    </source>
</evidence>
<dbReference type="FunFam" id="2.60.120.200:FF:000112">
    <property type="entry name" value="L-type lectin-domain containing receptor kinase V.9"/>
    <property type="match status" value="1"/>
</dbReference>
<dbReference type="Gramene" id="Tc05v2_t003080.1">
    <property type="protein sequence ID" value="Tc05v2_p003080.1"/>
    <property type="gene ID" value="Tc05v2_g003080"/>
</dbReference>
<keyword evidence="14 21" id="KW-1133">Transmembrane helix</keyword>
<dbReference type="AlphaFoldDB" id="A0AB32WAB7"/>
<keyword evidence="6" id="KW-0723">Serine/threonine-protein kinase</keyword>
<gene>
    <name evidence="24" type="primary">LOC18597716</name>
</gene>
<comment type="similarity">
    <text evidence="3">In the C-terminal section; belongs to the protein kinase superfamily. Ser/Thr protein kinase family.</text>
</comment>
<evidence type="ECO:0000256" key="6">
    <source>
        <dbReference type="ARBA" id="ARBA00022527"/>
    </source>
</evidence>
<keyword evidence="8 21" id="KW-0812">Transmembrane</keyword>
<keyword evidence="7" id="KW-0808">Transferase</keyword>
<keyword evidence="15 21" id="KW-0472">Membrane</keyword>
<keyword evidence="17" id="KW-0325">Glycoprotein</keyword>
<evidence type="ECO:0000256" key="12">
    <source>
        <dbReference type="ARBA" id="ARBA00022777"/>
    </source>
</evidence>
<dbReference type="RefSeq" id="XP_017976163.1">
    <property type="nucleotide sequence ID" value="XM_018120674.1"/>
</dbReference>
<evidence type="ECO:0000256" key="14">
    <source>
        <dbReference type="ARBA" id="ARBA00022989"/>
    </source>
</evidence>
<comment type="catalytic activity">
    <reaction evidence="19">
        <text>L-seryl-[protein] + ATP = O-phospho-L-seryl-[protein] + ADP + H(+)</text>
        <dbReference type="Rhea" id="RHEA:17989"/>
        <dbReference type="Rhea" id="RHEA-COMP:9863"/>
        <dbReference type="Rhea" id="RHEA-COMP:11604"/>
        <dbReference type="ChEBI" id="CHEBI:15378"/>
        <dbReference type="ChEBI" id="CHEBI:29999"/>
        <dbReference type="ChEBI" id="CHEBI:30616"/>
        <dbReference type="ChEBI" id="CHEBI:83421"/>
        <dbReference type="ChEBI" id="CHEBI:456216"/>
        <dbReference type="EC" id="2.7.11.1"/>
    </reaction>
</comment>
<evidence type="ECO:0000256" key="18">
    <source>
        <dbReference type="ARBA" id="ARBA00047899"/>
    </source>
</evidence>